<keyword evidence="1" id="KW-0812">Transmembrane</keyword>
<proteinExistence type="predicted"/>
<evidence type="ECO:0000313" key="4">
    <source>
        <dbReference type="Proteomes" id="UP000285023"/>
    </source>
</evidence>
<evidence type="ECO:0000313" key="3">
    <source>
        <dbReference type="EMBL" id="RIX27253.1"/>
    </source>
</evidence>
<dbReference type="EMBL" id="QXTF01000003">
    <property type="protein sequence ID" value="RIX27253.1"/>
    <property type="molecule type" value="Genomic_DNA"/>
</dbReference>
<feature type="transmembrane region" description="Helical" evidence="1">
    <location>
        <begin position="15"/>
        <end position="35"/>
    </location>
</feature>
<keyword evidence="4" id="KW-1185">Reference proteome</keyword>
<comment type="caution">
    <text evidence="3">The sequence shown here is derived from an EMBL/GenBank/DDBJ whole genome shotgun (WGS) entry which is preliminary data.</text>
</comment>
<dbReference type="AlphaFoldDB" id="A0A418PYM8"/>
<dbReference type="Proteomes" id="UP000285023">
    <property type="component" value="Unassembled WGS sequence"/>
</dbReference>
<dbReference type="InterPro" id="IPR012495">
    <property type="entry name" value="TadE-like_dom"/>
</dbReference>
<accession>A0A418PYM8</accession>
<gene>
    <name evidence="3" type="ORF">D3M59_09340</name>
</gene>
<dbReference type="Pfam" id="PF07811">
    <property type="entry name" value="TadE"/>
    <property type="match status" value="1"/>
</dbReference>
<reference evidence="3 4" key="1">
    <citation type="submission" date="2018-09" db="EMBL/GenBank/DDBJ databases">
        <title>Sphingomonas sp. DAC4.</title>
        <authorList>
            <person name="Seo T."/>
        </authorList>
    </citation>
    <scope>NUCLEOTIDE SEQUENCE [LARGE SCALE GENOMIC DNA]</scope>
    <source>
        <strain evidence="3 4">DAC4</strain>
    </source>
</reference>
<keyword evidence="1" id="KW-1133">Transmembrane helix</keyword>
<protein>
    <submittedName>
        <fullName evidence="3">Pilus assembly protein</fullName>
    </submittedName>
</protein>
<feature type="domain" description="TadE-like" evidence="2">
    <location>
        <begin position="14"/>
        <end position="55"/>
    </location>
</feature>
<sequence>MIGAALRLRSEERGVATIELALLAPMLAVLTIGVVDISNAFGRKLALEQATQRAVEKVMQTTVDDTVESVIKAEAAAQAGISEDNVTVTYQLECNQVVQSDYEASCPSGQKEARYLMVTATDRYTPMFSLHFSAINADGTYHLTATSGLRTQ</sequence>
<organism evidence="3 4">
    <name type="scientific">Sphingomonas edaphi</name>
    <dbReference type="NCBI Taxonomy" id="2315689"/>
    <lineage>
        <taxon>Bacteria</taxon>
        <taxon>Pseudomonadati</taxon>
        <taxon>Pseudomonadota</taxon>
        <taxon>Alphaproteobacteria</taxon>
        <taxon>Sphingomonadales</taxon>
        <taxon>Sphingomonadaceae</taxon>
        <taxon>Sphingomonas</taxon>
    </lineage>
</organism>
<evidence type="ECO:0000259" key="2">
    <source>
        <dbReference type="Pfam" id="PF07811"/>
    </source>
</evidence>
<keyword evidence="1" id="KW-0472">Membrane</keyword>
<evidence type="ECO:0000256" key="1">
    <source>
        <dbReference type="SAM" id="Phobius"/>
    </source>
</evidence>
<name>A0A418PYM8_9SPHN</name>